<dbReference type="EMBL" id="CACVKT020000204">
    <property type="protein sequence ID" value="CAC5357425.1"/>
    <property type="molecule type" value="Genomic_DNA"/>
</dbReference>
<evidence type="ECO:0000313" key="3">
    <source>
        <dbReference type="Proteomes" id="UP000507470"/>
    </source>
</evidence>
<proteinExistence type="predicted"/>
<reference evidence="2 3" key="1">
    <citation type="submission" date="2020-06" db="EMBL/GenBank/DDBJ databases">
        <authorList>
            <person name="Li R."/>
            <person name="Bekaert M."/>
        </authorList>
    </citation>
    <scope>NUCLEOTIDE SEQUENCE [LARGE SCALE GENOMIC DNA]</scope>
    <source>
        <strain evidence="3">wild</strain>
    </source>
</reference>
<name>A0A6J7ZXY9_MYTCO</name>
<evidence type="ECO:0000313" key="2">
    <source>
        <dbReference type="EMBL" id="CAC5357425.1"/>
    </source>
</evidence>
<keyword evidence="3" id="KW-1185">Reference proteome</keyword>
<dbReference type="OrthoDB" id="6115478at2759"/>
<feature type="region of interest" description="Disordered" evidence="1">
    <location>
        <begin position="40"/>
        <end position="66"/>
    </location>
</feature>
<sequence>MNNRIRKEEILKVENEHVFKRQSSSVVTRERKDIIPMENVRDQEKSKRSVSKVSSPSRSSITRRYSSASTLDQIKSSVIAPVSGVIWRARSKSTSIITRNNAENQQSVLRGTLLAPIAAVKLRNNSKSSSHSRSCIKENGKTNSTLNRFITPLPAVKWRATFRSSMKRRASEPTIKCYNRQLTRSSDSRESVQKDSLFVPLTIGKLRSKSKSPIRRQTASPKKPDVASLSVLGRRNSYAGVFSTAEISMTSLATIKRKEKSKQLHIRKNGLIEQSEKIPEIPETVSEDIDSVLNNGFSSDFENTLKSLRTEIKFRH</sequence>
<gene>
    <name evidence="2" type="ORF">MCOR_1103</name>
</gene>
<dbReference type="AlphaFoldDB" id="A0A6J7ZXY9"/>
<feature type="compositionally biased region" description="Low complexity" evidence="1">
    <location>
        <begin position="51"/>
        <end position="66"/>
    </location>
</feature>
<accession>A0A6J7ZXY9</accession>
<dbReference type="Proteomes" id="UP000507470">
    <property type="component" value="Unassembled WGS sequence"/>
</dbReference>
<evidence type="ECO:0000256" key="1">
    <source>
        <dbReference type="SAM" id="MobiDB-lite"/>
    </source>
</evidence>
<protein>
    <submittedName>
        <fullName evidence="2">Uncharacterized protein</fullName>
    </submittedName>
</protein>
<organism evidence="2 3">
    <name type="scientific">Mytilus coruscus</name>
    <name type="common">Sea mussel</name>
    <dbReference type="NCBI Taxonomy" id="42192"/>
    <lineage>
        <taxon>Eukaryota</taxon>
        <taxon>Metazoa</taxon>
        <taxon>Spiralia</taxon>
        <taxon>Lophotrochozoa</taxon>
        <taxon>Mollusca</taxon>
        <taxon>Bivalvia</taxon>
        <taxon>Autobranchia</taxon>
        <taxon>Pteriomorphia</taxon>
        <taxon>Mytilida</taxon>
        <taxon>Mytiloidea</taxon>
        <taxon>Mytilidae</taxon>
        <taxon>Mytilinae</taxon>
        <taxon>Mytilus</taxon>
    </lineage>
</organism>